<comment type="caution">
    <text evidence="4">The sequence shown here is derived from an EMBL/GenBank/DDBJ whole genome shotgun (WGS) entry which is preliminary data.</text>
</comment>
<evidence type="ECO:0000313" key="5">
    <source>
        <dbReference type="Proteomes" id="UP000275267"/>
    </source>
</evidence>
<dbReference type="InterPro" id="IPR050317">
    <property type="entry name" value="Plant_Fungal_Acyltransferase"/>
</dbReference>
<dbReference type="Proteomes" id="UP000275267">
    <property type="component" value="Unassembled WGS sequence"/>
</dbReference>
<accession>A0A3L6Q9R0</accession>
<keyword evidence="3" id="KW-0012">Acyltransferase</keyword>
<dbReference type="EMBL" id="PQIB02000013">
    <property type="protein sequence ID" value="RLM74333.1"/>
    <property type="molecule type" value="Genomic_DNA"/>
</dbReference>
<organism evidence="4 5">
    <name type="scientific">Panicum miliaceum</name>
    <name type="common">Proso millet</name>
    <name type="synonym">Broomcorn millet</name>
    <dbReference type="NCBI Taxonomy" id="4540"/>
    <lineage>
        <taxon>Eukaryota</taxon>
        <taxon>Viridiplantae</taxon>
        <taxon>Streptophyta</taxon>
        <taxon>Embryophyta</taxon>
        <taxon>Tracheophyta</taxon>
        <taxon>Spermatophyta</taxon>
        <taxon>Magnoliopsida</taxon>
        <taxon>Liliopsida</taxon>
        <taxon>Poales</taxon>
        <taxon>Poaceae</taxon>
        <taxon>PACMAD clade</taxon>
        <taxon>Panicoideae</taxon>
        <taxon>Panicodae</taxon>
        <taxon>Paniceae</taxon>
        <taxon>Panicinae</taxon>
        <taxon>Panicum</taxon>
        <taxon>Panicum sect. Panicum</taxon>
    </lineage>
</organism>
<dbReference type="PANTHER" id="PTHR31642">
    <property type="entry name" value="TRICHOTHECENE 3-O-ACETYLTRANSFERASE"/>
    <property type="match status" value="1"/>
</dbReference>
<name>A0A3L6Q9R0_PANMI</name>
<sequence length="187" mass="19754">MALAPDADEKMRLICVVGARGGGKTPGLRIPRGYYGNSVVFPAAVSMAGDLCSNPVGYAVELVREAKGMVDAEYVRSVADLMVLRGRPHFTAVRSFLLSELTKAGFGDLDLGWGRPVYGGPAKVGPGVFPGVMSFLIKYTNAGGEDGIIAPLSLPRPAMDRFVEEMGKLLHAPVDHIAAAARQRAAL</sequence>
<dbReference type="InterPro" id="IPR023213">
    <property type="entry name" value="CAT-like_dom_sf"/>
</dbReference>
<evidence type="ECO:0000313" key="4">
    <source>
        <dbReference type="EMBL" id="RLM74333.1"/>
    </source>
</evidence>
<dbReference type="AlphaFoldDB" id="A0A3L6Q9R0"/>
<evidence type="ECO:0000256" key="2">
    <source>
        <dbReference type="ARBA" id="ARBA00022679"/>
    </source>
</evidence>
<keyword evidence="2" id="KW-0808">Transferase</keyword>
<dbReference type="GO" id="GO:0016747">
    <property type="term" value="F:acyltransferase activity, transferring groups other than amino-acyl groups"/>
    <property type="evidence" value="ECO:0007669"/>
    <property type="project" value="TreeGrafter"/>
</dbReference>
<keyword evidence="5" id="KW-1185">Reference proteome</keyword>
<evidence type="ECO:0000256" key="3">
    <source>
        <dbReference type="ARBA" id="ARBA00023315"/>
    </source>
</evidence>
<dbReference type="PANTHER" id="PTHR31642:SF214">
    <property type="match status" value="1"/>
</dbReference>
<dbReference type="Gene3D" id="3.30.559.10">
    <property type="entry name" value="Chloramphenicol acetyltransferase-like domain"/>
    <property type="match status" value="1"/>
</dbReference>
<reference evidence="5" key="1">
    <citation type="journal article" date="2019" name="Nat. Commun.">
        <title>The genome of broomcorn millet.</title>
        <authorList>
            <person name="Zou C."/>
            <person name="Miki D."/>
            <person name="Li D."/>
            <person name="Tang Q."/>
            <person name="Xiao L."/>
            <person name="Rajput S."/>
            <person name="Deng P."/>
            <person name="Jia W."/>
            <person name="Huang R."/>
            <person name="Zhang M."/>
            <person name="Sun Y."/>
            <person name="Hu J."/>
            <person name="Fu X."/>
            <person name="Schnable P.S."/>
            <person name="Li F."/>
            <person name="Zhang H."/>
            <person name="Feng B."/>
            <person name="Zhu X."/>
            <person name="Liu R."/>
            <person name="Schnable J.C."/>
            <person name="Zhu J.-K."/>
            <person name="Zhang H."/>
        </authorList>
    </citation>
    <scope>NUCLEOTIDE SEQUENCE [LARGE SCALE GENOMIC DNA]</scope>
</reference>
<dbReference type="OrthoDB" id="688004at2759"/>
<dbReference type="STRING" id="4540.A0A3L6Q9R0"/>
<proteinExistence type="inferred from homology"/>
<gene>
    <name evidence="4" type="ORF">C2845_PM15G18000</name>
</gene>
<evidence type="ECO:0000256" key="1">
    <source>
        <dbReference type="ARBA" id="ARBA00009861"/>
    </source>
</evidence>
<protein>
    <recommendedName>
        <fullName evidence="6">Benzyl alcohol O-benzoyltransferase-like</fullName>
    </recommendedName>
</protein>
<dbReference type="Pfam" id="PF02458">
    <property type="entry name" value="Transferase"/>
    <property type="match status" value="1"/>
</dbReference>
<comment type="similarity">
    <text evidence="1">Belongs to the plant acyltransferase family.</text>
</comment>
<evidence type="ECO:0008006" key="6">
    <source>
        <dbReference type="Google" id="ProtNLM"/>
    </source>
</evidence>